<evidence type="ECO:0000256" key="6">
    <source>
        <dbReference type="HAMAP-Rule" id="MF_01345"/>
    </source>
</evidence>
<dbReference type="EMBL" id="AMFJ01034366">
    <property type="protein sequence ID" value="EKD29539.1"/>
    <property type="molecule type" value="Genomic_DNA"/>
</dbReference>
<reference evidence="7" key="1">
    <citation type="journal article" date="2012" name="Science">
        <title>Fermentation, hydrogen, and sulfur metabolism in multiple uncultivated bacterial phyla.</title>
        <authorList>
            <person name="Wrighton K.C."/>
            <person name="Thomas B.C."/>
            <person name="Sharon I."/>
            <person name="Miller C.S."/>
            <person name="Castelle C.J."/>
            <person name="VerBerkmoes N.C."/>
            <person name="Wilkins M.J."/>
            <person name="Hettich R.L."/>
            <person name="Lipton M.S."/>
            <person name="Williams K.H."/>
            <person name="Long P.E."/>
            <person name="Banfield J.F."/>
        </authorList>
    </citation>
    <scope>NUCLEOTIDE SEQUENCE [LARGE SCALE GENOMIC DNA]</scope>
</reference>
<dbReference type="Pfam" id="PF00366">
    <property type="entry name" value="Ribosomal_S17"/>
    <property type="match status" value="1"/>
</dbReference>
<dbReference type="NCBIfam" id="NF004123">
    <property type="entry name" value="PRK05610.1"/>
    <property type="match status" value="1"/>
</dbReference>
<comment type="function">
    <text evidence="6">One of the primary rRNA binding proteins, it binds specifically to the 5'-end of 16S ribosomal RNA.</text>
</comment>
<dbReference type="PRINTS" id="PR00973">
    <property type="entry name" value="RIBOSOMALS17"/>
</dbReference>
<dbReference type="SUPFAM" id="SSF50249">
    <property type="entry name" value="Nucleic acid-binding proteins"/>
    <property type="match status" value="1"/>
</dbReference>
<keyword evidence="3 6" id="KW-0694">RNA-binding</keyword>
<dbReference type="CDD" id="cd00364">
    <property type="entry name" value="Ribosomal_uS17"/>
    <property type="match status" value="1"/>
</dbReference>
<proteinExistence type="inferred from homology"/>
<dbReference type="PANTHER" id="PTHR10744">
    <property type="entry name" value="40S RIBOSOMAL PROTEIN S11 FAMILY MEMBER"/>
    <property type="match status" value="1"/>
</dbReference>
<dbReference type="Gene3D" id="2.40.50.140">
    <property type="entry name" value="Nucleic acid-binding proteins"/>
    <property type="match status" value="1"/>
</dbReference>
<dbReference type="InterPro" id="IPR012340">
    <property type="entry name" value="NA-bd_OB-fold"/>
</dbReference>
<sequence length="75" mass="8652">MRTQTGTVTSIKMDKTIVVTVDTYKVHPKYKKRYKASSKFYAHDELNSCTLGQEVTIEETRPLSKTKRWKIITAA</sequence>
<dbReference type="GO" id="GO:0022627">
    <property type="term" value="C:cytosolic small ribosomal subunit"/>
    <property type="evidence" value="ECO:0007669"/>
    <property type="project" value="UniProtKB-UniRule"/>
</dbReference>
<dbReference type="HAMAP" id="MF_01345_B">
    <property type="entry name" value="Ribosomal_uS17_B"/>
    <property type="match status" value="1"/>
</dbReference>
<dbReference type="NCBIfam" id="TIGR03635">
    <property type="entry name" value="uS17_bact"/>
    <property type="match status" value="1"/>
</dbReference>
<gene>
    <name evidence="6" type="primary">rpsQ</name>
    <name evidence="7" type="ORF">ACD_78C00366G0006</name>
</gene>
<evidence type="ECO:0000256" key="4">
    <source>
        <dbReference type="ARBA" id="ARBA00022980"/>
    </source>
</evidence>
<dbReference type="AlphaFoldDB" id="K1YW99"/>
<keyword evidence="5 6" id="KW-0687">Ribonucleoprotein</keyword>
<evidence type="ECO:0000256" key="1">
    <source>
        <dbReference type="ARBA" id="ARBA00010254"/>
    </source>
</evidence>
<accession>K1YW99</accession>
<keyword evidence="4 6" id="KW-0689">Ribosomal protein</keyword>
<organism evidence="7">
    <name type="scientific">uncultured bacterium</name>
    <name type="common">gcode 4</name>
    <dbReference type="NCBI Taxonomy" id="1234023"/>
    <lineage>
        <taxon>Bacteria</taxon>
        <taxon>environmental samples</taxon>
    </lineage>
</organism>
<protein>
    <recommendedName>
        <fullName evidence="6">Small ribosomal subunit protein uS17</fullName>
    </recommendedName>
</protein>
<keyword evidence="2 6" id="KW-0699">rRNA-binding</keyword>
<comment type="similarity">
    <text evidence="1 6">Belongs to the universal ribosomal protein uS17 family.</text>
</comment>
<comment type="caution">
    <text evidence="7">The sequence shown here is derived from an EMBL/GenBank/DDBJ whole genome shotgun (WGS) entry which is preliminary data.</text>
</comment>
<name>K1YW99_9BACT</name>
<comment type="subunit">
    <text evidence="6">Part of the 30S ribosomal subunit.</text>
</comment>
<evidence type="ECO:0000256" key="5">
    <source>
        <dbReference type="ARBA" id="ARBA00023274"/>
    </source>
</evidence>
<evidence type="ECO:0000256" key="2">
    <source>
        <dbReference type="ARBA" id="ARBA00022730"/>
    </source>
</evidence>
<dbReference type="PANTHER" id="PTHR10744:SF1">
    <property type="entry name" value="SMALL RIBOSOMAL SUBUNIT PROTEIN US17M"/>
    <property type="match status" value="1"/>
</dbReference>
<dbReference type="InterPro" id="IPR000266">
    <property type="entry name" value="Ribosomal_uS17"/>
</dbReference>
<evidence type="ECO:0000256" key="3">
    <source>
        <dbReference type="ARBA" id="ARBA00022884"/>
    </source>
</evidence>
<dbReference type="GO" id="GO:0019843">
    <property type="term" value="F:rRNA binding"/>
    <property type="evidence" value="ECO:0007669"/>
    <property type="project" value="UniProtKB-UniRule"/>
</dbReference>
<dbReference type="GO" id="GO:0003735">
    <property type="term" value="F:structural constituent of ribosome"/>
    <property type="evidence" value="ECO:0007669"/>
    <property type="project" value="UniProtKB-UniRule"/>
</dbReference>
<dbReference type="InterPro" id="IPR019984">
    <property type="entry name" value="Ribosomal_uS17_bact/chlr"/>
</dbReference>
<evidence type="ECO:0000313" key="7">
    <source>
        <dbReference type="EMBL" id="EKD29539.1"/>
    </source>
</evidence>
<dbReference type="GO" id="GO:0006412">
    <property type="term" value="P:translation"/>
    <property type="evidence" value="ECO:0007669"/>
    <property type="project" value="UniProtKB-UniRule"/>
</dbReference>